<reference evidence="9 10" key="1">
    <citation type="submission" date="2017-10" db="EMBL/GenBank/DDBJ databases">
        <title>Frigbacter circumglobatus gen. nov. sp. nov., isolated from sediment cultured in situ.</title>
        <authorList>
            <person name="Zhao Z."/>
        </authorList>
    </citation>
    <scope>NUCLEOTIDE SEQUENCE [LARGE SCALE GENOMIC DNA]</scope>
    <source>
        <strain evidence="9 10">ZYL</strain>
    </source>
</reference>
<name>A0A2G4YVE3_9PROT</name>
<evidence type="ECO:0000256" key="7">
    <source>
        <dbReference type="SAM" id="Phobius"/>
    </source>
</evidence>
<comment type="subcellular location">
    <subcellularLocation>
        <location evidence="6">Cell membrane</location>
        <topology evidence="6">Multi-pass membrane protein</topology>
    </subcellularLocation>
    <subcellularLocation>
        <location evidence="1">Membrane</location>
        <topology evidence="1">Multi-pass membrane protein</topology>
    </subcellularLocation>
</comment>
<dbReference type="PANTHER" id="PTHR11403:SF6">
    <property type="entry name" value="NITRIC OXIDE REDUCTASE SUBUNIT E"/>
    <property type="match status" value="1"/>
</dbReference>
<proteinExistence type="inferred from homology"/>
<dbReference type="PANTHER" id="PTHR11403">
    <property type="entry name" value="CYTOCHROME C OXIDASE SUBUNIT III"/>
    <property type="match status" value="1"/>
</dbReference>
<dbReference type="Gene3D" id="1.20.120.80">
    <property type="entry name" value="Cytochrome c oxidase, subunit III, four-helix bundle"/>
    <property type="match status" value="1"/>
</dbReference>
<feature type="transmembrane region" description="Helical" evidence="7">
    <location>
        <begin position="111"/>
        <end position="135"/>
    </location>
</feature>
<dbReference type="AlphaFoldDB" id="A0A2G4YVE3"/>
<dbReference type="Proteomes" id="UP000229730">
    <property type="component" value="Unassembled WGS sequence"/>
</dbReference>
<protein>
    <submittedName>
        <fullName evidence="9">Copper oxidase</fullName>
    </submittedName>
</protein>
<evidence type="ECO:0000256" key="5">
    <source>
        <dbReference type="ARBA" id="ARBA00023136"/>
    </source>
</evidence>
<dbReference type="InterPro" id="IPR000298">
    <property type="entry name" value="Cyt_c_oxidase-like_su3"/>
</dbReference>
<sequence>MWILIWSELVVFGIFFAGFAIAHILQPDVFISGQNSLNRFLGGLNTMVLITSGLCAALAVHAQQAAKTTRMRLWLAGAIGLGIVFLGVKYLEYAEKLTQGIGLDTNTFYTLYFLMTGFHALHVVFGIFILIIIGWKNSNENLEIGASFWHMVDLIWIILYPLVYLLR</sequence>
<keyword evidence="4 7" id="KW-1133">Transmembrane helix</keyword>
<dbReference type="SUPFAM" id="SSF81452">
    <property type="entry name" value="Cytochrome c oxidase subunit III-like"/>
    <property type="match status" value="1"/>
</dbReference>
<feature type="transmembrane region" description="Helical" evidence="7">
    <location>
        <begin position="73"/>
        <end position="91"/>
    </location>
</feature>
<comment type="similarity">
    <text evidence="2 6">Belongs to the cytochrome c oxidase subunit 3 family.</text>
</comment>
<evidence type="ECO:0000256" key="6">
    <source>
        <dbReference type="RuleBase" id="RU003376"/>
    </source>
</evidence>
<dbReference type="InterPro" id="IPR013833">
    <property type="entry name" value="Cyt_c_oxidase_su3_a-hlx"/>
</dbReference>
<dbReference type="EMBL" id="PDEM01000009">
    <property type="protein sequence ID" value="PHZ86299.1"/>
    <property type="molecule type" value="Genomic_DNA"/>
</dbReference>
<evidence type="ECO:0000256" key="2">
    <source>
        <dbReference type="ARBA" id="ARBA00010581"/>
    </source>
</evidence>
<keyword evidence="3 6" id="KW-0812">Transmembrane</keyword>
<dbReference type="GO" id="GO:0004129">
    <property type="term" value="F:cytochrome-c oxidase activity"/>
    <property type="evidence" value="ECO:0007669"/>
    <property type="project" value="InterPro"/>
</dbReference>
<dbReference type="InterPro" id="IPR035973">
    <property type="entry name" value="Cyt_c_oxidase_su3-like_sf"/>
</dbReference>
<evidence type="ECO:0000256" key="3">
    <source>
        <dbReference type="ARBA" id="ARBA00022692"/>
    </source>
</evidence>
<feature type="domain" description="Heme-copper oxidase subunit III family profile" evidence="8">
    <location>
        <begin position="1"/>
        <end position="167"/>
    </location>
</feature>
<evidence type="ECO:0000256" key="1">
    <source>
        <dbReference type="ARBA" id="ARBA00004141"/>
    </source>
</evidence>
<keyword evidence="5 7" id="KW-0472">Membrane</keyword>
<feature type="transmembrane region" description="Helical" evidence="7">
    <location>
        <begin position="5"/>
        <end position="25"/>
    </location>
</feature>
<evidence type="ECO:0000259" key="8">
    <source>
        <dbReference type="PROSITE" id="PS50253"/>
    </source>
</evidence>
<dbReference type="InterPro" id="IPR024791">
    <property type="entry name" value="Cyt_c/ubiquinol_Oxase_su3"/>
</dbReference>
<organism evidence="9 10">
    <name type="scientific">Paremcibacter congregatus</name>
    <dbReference type="NCBI Taxonomy" id="2043170"/>
    <lineage>
        <taxon>Bacteria</taxon>
        <taxon>Pseudomonadati</taxon>
        <taxon>Pseudomonadota</taxon>
        <taxon>Alphaproteobacteria</taxon>
        <taxon>Emcibacterales</taxon>
        <taxon>Emcibacteraceae</taxon>
        <taxon>Paremcibacter</taxon>
    </lineage>
</organism>
<gene>
    <name evidence="9" type="ORF">CRD36_02380</name>
</gene>
<dbReference type="InParanoid" id="A0A2G4YVE3"/>
<feature type="transmembrane region" description="Helical" evidence="7">
    <location>
        <begin position="40"/>
        <end position="61"/>
    </location>
</feature>
<comment type="caution">
    <text evidence="9">The sequence shown here is derived from an EMBL/GenBank/DDBJ whole genome shotgun (WGS) entry which is preliminary data.</text>
</comment>
<feature type="transmembrane region" description="Helical" evidence="7">
    <location>
        <begin position="147"/>
        <end position="166"/>
    </location>
</feature>
<keyword evidence="10" id="KW-1185">Reference proteome</keyword>
<dbReference type="OrthoDB" id="9810850at2"/>
<dbReference type="GO" id="GO:0005886">
    <property type="term" value="C:plasma membrane"/>
    <property type="evidence" value="ECO:0007669"/>
    <property type="project" value="UniProtKB-SubCell"/>
</dbReference>
<dbReference type="Pfam" id="PF00510">
    <property type="entry name" value="COX3"/>
    <property type="match status" value="1"/>
</dbReference>
<dbReference type="PROSITE" id="PS50253">
    <property type="entry name" value="COX3"/>
    <property type="match status" value="1"/>
</dbReference>
<accession>A0A2G4YVE3</accession>
<evidence type="ECO:0000256" key="4">
    <source>
        <dbReference type="ARBA" id="ARBA00022989"/>
    </source>
</evidence>
<dbReference type="GO" id="GO:0019646">
    <property type="term" value="P:aerobic electron transport chain"/>
    <property type="evidence" value="ECO:0007669"/>
    <property type="project" value="InterPro"/>
</dbReference>
<evidence type="ECO:0000313" key="10">
    <source>
        <dbReference type="Proteomes" id="UP000229730"/>
    </source>
</evidence>
<evidence type="ECO:0000313" key="9">
    <source>
        <dbReference type="EMBL" id="PHZ86299.1"/>
    </source>
</evidence>